<keyword evidence="1" id="KW-0732">Signal</keyword>
<dbReference type="Gene3D" id="3.30.110.170">
    <property type="entry name" value="Protein of unknown function (DUF541), domain 1"/>
    <property type="match status" value="1"/>
</dbReference>
<dbReference type="KEGG" id="acob:P0Y56_00040"/>
<dbReference type="Proteomes" id="UP001218362">
    <property type="component" value="Chromosome"/>
</dbReference>
<dbReference type="PANTHER" id="PTHR34387">
    <property type="entry name" value="SLR1258 PROTEIN"/>
    <property type="match status" value="1"/>
</dbReference>
<evidence type="ECO:0000256" key="1">
    <source>
        <dbReference type="SAM" id="SignalP"/>
    </source>
</evidence>
<gene>
    <name evidence="2" type="ORF">P0Y56_00040</name>
</gene>
<feature type="chain" id="PRO_5042530456" evidence="1">
    <location>
        <begin position="24"/>
        <end position="240"/>
    </location>
</feature>
<feature type="signal peptide" evidence="1">
    <location>
        <begin position="1"/>
        <end position="23"/>
    </location>
</feature>
<dbReference type="Pfam" id="PF04402">
    <property type="entry name" value="SIMPL"/>
    <property type="match status" value="1"/>
</dbReference>
<evidence type="ECO:0000313" key="3">
    <source>
        <dbReference type="Proteomes" id="UP001218362"/>
    </source>
</evidence>
<proteinExistence type="predicted"/>
<accession>A0AAJ5X668</accession>
<protein>
    <submittedName>
        <fullName evidence="2">SIMPL domain-containing protein</fullName>
    </submittedName>
</protein>
<sequence>MFRYAVPLFAAVSLGALAVPAAAAEIQLAATGPVVELTVTESVKAKPDIATINTGVTSLAPTAVAAMSQNAVQMNAVIDRIKALGIKPDDIQTSGINLSAEYDYDQQAQKQVFRGYQASNRVTVVLRKIGDAGKVLDALVAAGATDIGGPDFALEDNSAALAQARKAAVAKAAAQARDYATMAGFSGVKLLEVNETQSSYAPPMPFVRMDAAMAKAPTPVEPGLVANSVTITVKYEMTNG</sequence>
<dbReference type="EMBL" id="CP119316">
    <property type="protein sequence ID" value="WEK46724.1"/>
    <property type="molecule type" value="Genomic_DNA"/>
</dbReference>
<dbReference type="GO" id="GO:0006974">
    <property type="term" value="P:DNA damage response"/>
    <property type="evidence" value="ECO:0007669"/>
    <property type="project" value="TreeGrafter"/>
</dbReference>
<reference evidence="2" key="1">
    <citation type="submission" date="2023-03" db="EMBL/GenBank/DDBJ databases">
        <title>Andean soil-derived lignocellulolytic bacterial consortium as a source of novel taxa and putative plastic-active enzymes.</title>
        <authorList>
            <person name="Diaz-Garcia L."/>
            <person name="Chuvochina M."/>
            <person name="Feuerriegel G."/>
            <person name="Bunk B."/>
            <person name="Sproer C."/>
            <person name="Streit W.R."/>
            <person name="Rodriguez L.M."/>
            <person name="Overmann J."/>
            <person name="Jimenez D.J."/>
        </authorList>
    </citation>
    <scope>NUCLEOTIDE SEQUENCE</scope>
    <source>
        <strain evidence="2">MAG 26</strain>
    </source>
</reference>
<dbReference type="InterPro" id="IPR007497">
    <property type="entry name" value="SIMPL/DUF541"/>
</dbReference>
<evidence type="ECO:0000313" key="2">
    <source>
        <dbReference type="EMBL" id="WEK46724.1"/>
    </source>
</evidence>
<dbReference type="AlphaFoldDB" id="A0AAJ5X668"/>
<organism evidence="2 3">
    <name type="scientific">Candidatus Andeanibacterium colombiense</name>
    <dbReference type="NCBI Taxonomy" id="3121345"/>
    <lineage>
        <taxon>Bacteria</taxon>
        <taxon>Pseudomonadati</taxon>
        <taxon>Pseudomonadota</taxon>
        <taxon>Alphaproteobacteria</taxon>
        <taxon>Sphingomonadales</taxon>
        <taxon>Sphingomonadaceae</taxon>
        <taxon>Candidatus Andeanibacterium</taxon>
    </lineage>
</organism>
<dbReference type="Gene3D" id="3.30.70.2970">
    <property type="entry name" value="Protein of unknown function (DUF541), domain 2"/>
    <property type="match status" value="1"/>
</dbReference>
<dbReference type="InterPro" id="IPR052022">
    <property type="entry name" value="26kDa_periplasmic_antigen"/>
</dbReference>
<dbReference type="PANTHER" id="PTHR34387:SF1">
    <property type="entry name" value="PERIPLASMIC IMMUNOGENIC PROTEIN"/>
    <property type="match status" value="1"/>
</dbReference>
<name>A0AAJ5X668_9SPHN</name>